<feature type="domain" description="PDZ" evidence="15">
    <location>
        <begin position="398"/>
        <end position="490"/>
    </location>
</feature>
<keyword evidence="12" id="KW-0346">Stress response</keyword>
<feature type="signal peptide" evidence="14">
    <location>
        <begin position="1"/>
        <end position="37"/>
    </location>
</feature>
<dbReference type="RefSeq" id="WP_243065864.1">
    <property type="nucleotide sequence ID" value="NZ_JAIVFK010000003.1"/>
</dbReference>
<comment type="subcellular location">
    <subcellularLocation>
        <location evidence="2">Periplasm</location>
    </subcellularLocation>
</comment>
<keyword evidence="8" id="KW-0677">Repeat</keyword>
<sequence length="502" mass="51448">MSNPRSDPQSNNASSTRSRLLASAAALALLASGAAGEFVLGNVPAARAAAVNTADLATQSAPSFAPLIARVKPAVVSIKVQLESENVTFNGRTEPFENLPPQARKFFKEFGDENGLPRLRPEPIIGQGSGFFVSSDGYIVTNNHVVDHAKTATVTMSDGKIVSAKVIGTDPKTDLALLKVDHPGDYPYVAFAKTKPRVGDWVVAIGNPYGLGGTATAGIVSAEGRDIGAGPYEHFMQIDAPINKGNSGGPTFNADGHVVGVNTMIISPSGGSVGIGFDIPADTVQYVVNALEHGGVVRRGYLGVMVQPVTQDMAEGLGLDKVGGAIIDKTEPGTPAAGAGLATGDVIVKLDGQAVASAGDLTRRIGEMKPGTQVELAYWRDGAEKTVTLTLAGQPGAKIAMAENAEGAAHEWLGLQLAPAGEVTGAGGKGVAITGVDPDGRAAAKGVKEGDVILSVSGKSVSTPAEVHDEIDSAKKEGRKAVLFQIKTAAGERFVAFAFPSA</sequence>
<comment type="similarity">
    <text evidence="3">Belongs to the peptidase S1C family.</text>
</comment>
<dbReference type="PANTHER" id="PTHR22939:SF130">
    <property type="entry name" value="PERIPLASMIC SERINE ENDOPROTEASE DEGP-LIKE-RELATED"/>
    <property type="match status" value="1"/>
</dbReference>
<organism evidence="16 17">
    <name type="scientific">Candidatus Rhodoblastus alkanivorans</name>
    <dbReference type="NCBI Taxonomy" id="2954117"/>
    <lineage>
        <taxon>Bacteria</taxon>
        <taxon>Pseudomonadati</taxon>
        <taxon>Pseudomonadota</taxon>
        <taxon>Alphaproteobacteria</taxon>
        <taxon>Hyphomicrobiales</taxon>
        <taxon>Rhodoblastaceae</taxon>
        <taxon>Rhodoblastus</taxon>
    </lineage>
</organism>
<dbReference type="SUPFAM" id="SSF50156">
    <property type="entry name" value="PDZ domain-like"/>
    <property type="match status" value="2"/>
</dbReference>
<gene>
    <name evidence="16" type="ORF">K2U94_03420</name>
</gene>
<evidence type="ECO:0000256" key="1">
    <source>
        <dbReference type="ARBA" id="ARBA00001772"/>
    </source>
</evidence>
<dbReference type="PRINTS" id="PR00834">
    <property type="entry name" value="PROTEASES2C"/>
</dbReference>
<evidence type="ECO:0000256" key="2">
    <source>
        <dbReference type="ARBA" id="ARBA00004418"/>
    </source>
</evidence>
<evidence type="ECO:0000256" key="9">
    <source>
        <dbReference type="ARBA" id="ARBA00022764"/>
    </source>
</evidence>
<dbReference type="PANTHER" id="PTHR22939">
    <property type="entry name" value="SERINE PROTEASE FAMILY S1C HTRA-RELATED"/>
    <property type="match status" value="1"/>
</dbReference>
<dbReference type="InterPro" id="IPR009003">
    <property type="entry name" value="Peptidase_S1_PA"/>
</dbReference>
<dbReference type="SMART" id="SM00228">
    <property type="entry name" value="PDZ"/>
    <property type="match status" value="2"/>
</dbReference>
<dbReference type="SUPFAM" id="SSF50494">
    <property type="entry name" value="Trypsin-like serine proteases"/>
    <property type="match status" value="1"/>
</dbReference>
<keyword evidence="11" id="KW-0720">Serine protease</keyword>
<dbReference type="InterPro" id="IPR006311">
    <property type="entry name" value="TAT_signal"/>
</dbReference>
<dbReference type="InterPro" id="IPR036034">
    <property type="entry name" value="PDZ_sf"/>
</dbReference>
<comment type="catalytic activity">
    <reaction evidence="1">
        <text>Acts on substrates that are at least partially unfolded. The cleavage site P1 residue is normally between a pair of hydrophobic residues, such as Val-|-Val.</text>
        <dbReference type="EC" id="3.4.21.107"/>
    </reaction>
</comment>
<accession>A0ABS9Z2C0</accession>
<dbReference type="EMBL" id="JAIVFP010000001">
    <property type="protein sequence ID" value="MCI4681820.1"/>
    <property type="molecule type" value="Genomic_DNA"/>
</dbReference>
<evidence type="ECO:0000256" key="6">
    <source>
        <dbReference type="ARBA" id="ARBA00022670"/>
    </source>
</evidence>
<dbReference type="InterPro" id="IPR001940">
    <property type="entry name" value="Peptidase_S1C"/>
</dbReference>
<proteinExistence type="inferred from homology"/>
<evidence type="ECO:0000256" key="7">
    <source>
        <dbReference type="ARBA" id="ARBA00022729"/>
    </source>
</evidence>
<dbReference type="InterPro" id="IPR041489">
    <property type="entry name" value="PDZ_6"/>
</dbReference>
<dbReference type="InterPro" id="IPR001478">
    <property type="entry name" value="PDZ"/>
</dbReference>
<evidence type="ECO:0000256" key="14">
    <source>
        <dbReference type="SAM" id="SignalP"/>
    </source>
</evidence>
<dbReference type="NCBIfam" id="TIGR02037">
    <property type="entry name" value="degP_htrA_DO"/>
    <property type="match status" value="1"/>
</dbReference>
<evidence type="ECO:0000259" key="15">
    <source>
        <dbReference type="PROSITE" id="PS50106"/>
    </source>
</evidence>
<dbReference type="InterPro" id="IPR011782">
    <property type="entry name" value="Pept_S1C_Do"/>
</dbReference>
<keyword evidence="10" id="KW-0378">Hydrolase</keyword>
<dbReference type="CDD" id="cd10839">
    <property type="entry name" value="cpPDZ1_DegP-like"/>
    <property type="match status" value="1"/>
</dbReference>
<evidence type="ECO:0000256" key="5">
    <source>
        <dbReference type="ARBA" id="ARBA00013958"/>
    </source>
</evidence>
<evidence type="ECO:0000256" key="12">
    <source>
        <dbReference type="ARBA" id="ARBA00023016"/>
    </source>
</evidence>
<keyword evidence="9" id="KW-0574">Periplasm</keyword>
<dbReference type="Pfam" id="PF13180">
    <property type="entry name" value="PDZ_2"/>
    <property type="match status" value="1"/>
</dbReference>
<name>A0ABS9Z2C0_9HYPH</name>
<dbReference type="PROSITE" id="PS50106">
    <property type="entry name" value="PDZ"/>
    <property type="match status" value="2"/>
</dbReference>
<dbReference type="Gene3D" id="2.40.10.120">
    <property type="match status" value="1"/>
</dbReference>
<dbReference type="Gene3D" id="2.30.42.10">
    <property type="match status" value="2"/>
</dbReference>
<keyword evidence="6" id="KW-0645">Protease</keyword>
<evidence type="ECO:0000256" key="4">
    <source>
        <dbReference type="ARBA" id="ARBA00013035"/>
    </source>
</evidence>
<keyword evidence="7 14" id="KW-0732">Signal</keyword>
<reference evidence="16" key="1">
    <citation type="journal article" date="2022" name="ISME J.">
        <title>Identification of active gaseous-alkane degraders at natural gas seeps.</title>
        <authorList>
            <person name="Farhan Ul Haque M."/>
            <person name="Hernandez M."/>
            <person name="Crombie A.T."/>
            <person name="Murrell J.C."/>
        </authorList>
    </citation>
    <scope>NUCLEOTIDE SEQUENCE</scope>
    <source>
        <strain evidence="16">PC2</strain>
    </source>
</reference>
<feature type="domain" description="PDZ" evidence="15">
    <location>
        <begin position="303"/>
        <end position="355"/>
    </location>
</feature>
<evidence type="ECO:0000313" key="17">
    <source>
        <dbReference type="Proteomes" id="UP001139104"/>
    </source>
</evidence>
<dbReference type="Pfam" id="PF17820">
    <property type="entry name" value="PDZ_6"/>
    <property type="match status" value="1"/>
</dbReference>
<evidence type="ECO:0000256" key="8">
    <source>
        <dbReference type="ARBA" id="ARBA00022737"/>
    </source>
</evidence>
<evidence type="ECO:0000256" key="10">
    <source>
        <dbReference type="ARBA" id="ARBA00022801"/>
    </source>
</evidence>
<comment type="caution">
    <text evidence="16">The sequence shown here is derived from an EMBL/GenBank/DDBJ whole genome shotgun (WGS) entry which is preliminary data.</text>
</comment>
<feature type="chain" id="PRO_5045641103" description="Probable periplasmic serine endoprotease DegP-like" evidence="14">
    <location>
        <begin position="38"/>
        <end position="502"/>
    </location>
</feature>
<dbReference type="Pfam" id="PF13365">
    <property type="entry name" value="Trypsin_2"/>
    <property type="match status" value="1"/>
</dbReference>
<keyword evidence="17" id="KW-1185">Reference proteome</keyword>
<dbReference type="Proteomes" id="UP001139104">
    <property type="component" value="Unassembled WGS sequence"/>
</dbReference>
<protein>
    <recommendedName>
        <fullName evidence="5">Probable periplasmic serine endoprotease DegP-like</fullName>
        <ecNumber evidence="4">3.4.21.107</ecNumber>
    </recommendedName>
    <alternativeName>
        <fullName evidence="13">Protease Do</fullName>
    </alternativeName>
</protein>
<evidence type="ECO:0000256" key="13">
    <source>
        <dbReference type="ARBA" id="ARBA00032850"/>
    </source>
</evidence>
<evidence type="ECO:0000313" key="16">
    <source>
        <dbReference type="EMBL" id="MCI4681820.1"/>
    </source>
</evidence>
<evidence type="ECO:0000256" key="11">
    <source>
        <dbReference type="ARBA" id="ARBA00022825"/>
    </source>
</evidence>
<dbReference type="EC" id="3.4.21.107" evidence="4"/>
<dbReference type="PROSITE" id="PS51318">
    <property type="entry name" value="TAT"/>
    <property type="match status" value="1"/>
</dbReference>
<evidence type="ECO:0000256" key="3">
    <source>
        <dbReference type="ARBA" id="ARBA00010541"/>
    </source>
</evidence>